<dbReference type="PANTHER" id="PTHR32347">
    <property type="entry name" value="EFFLUX SYSTEM COMPONENT YKNX-RELATED"/>
    <property type="match status" value="1"/>
</dbReference>
<evidence type="ECO:0000256" key="2">
    <source>
        <dbReference type="ARBA" id="ARBA00009477"/>
    </source>
</evidence>
<keyword evidence="4" id="KW-0472">Membrane</keyword>
<dbReference type="PANTHER" id="PTHR32347:SF23">
    <property type="entry name" value="BLL5650 PROTEIN"/>
    <property type="match status" value="1"/>
</dbReference>
<dbReference type="EMBL" id="PFAG01000014">
    <property type="protein sequence ID" value="PIR98505.1"/>
    <property type="molecule type" value="Genomic_DNA"/>
</dbReference>
<gene>
    <name evidence="5" type="ORF">COT88_01620</name>
</gene>
<keyword evidence="3" id="KW-0175">Coiled coil</keyword>
<organism evidence="5 6">
    <name type="scientific">Candidatus Colwellbacteria bacterium CG10_big_fil_rev_8_21_14_0_10_41_28</name>
    <dbReference type="NCBI Taxonomy" id="1974539"/>
    <lineage>
        <taxon>Bacteria</taxon>
        <taxon>Candidatus Colwelliibacteriota</taxon>
    </lineage>
</organism>
<dbReference type="SUPFAM" id="SSF111369">
    <property type="entry name" value="HlyD-like secretion proteins"/>
    <property type="match status" value="1"/>
</dbReference>
<evidence type="ECO:0000256" key="3">
    <source>
        <dbReference type="ARBA" id="ARBA00023054"/>
    </source>
</evidence>
<sequence length="515" mass="56422">MKLSSKGLKKLINSSAKKINFFKTSKGVLTLVGVAILGIVAFNYFSKNPLMGYTTGYVERGDVVSLVDVTGKIKPTEQVDLSVERGGRVNNIYVSVGEEVGRGETLLSLSNGDLSADYNEALANLEIEKLKLLEAPSTSEADLENSLNDLIDEIEEVYTSVDSEVSSTIDQFFDDLDSKYPTFRHAVISGGQSYNITVDIETRLDLKWMFIDLRESIDSLDSYISSGIDQDNLDQVISEAKTALNQSINLLVSIDTVLSEYNEQHLLTSIKSSVSTARNSLTTSLNSLRSVERTYRQAETESLSQGNDYQDVLLQQQRVNSAQARVNAILAEIEKTRIRAPFSGIVTKIDPKVGETVSSNTPLLSMMSVSDFEIETFVTEADISMIGLDNVAEVTLDAYTSEDIFEATVIFIDPAETLIEGVSTYKTLLGFVDPDDRIKSGMTANVDIIIDSAEDVLIVPTRSVIEKDGKMIVRKIVGENIEEVEVEVGIEGVSGDVEIKSGLSEGETIVIFSRN</sequence>
<dbReference type="Gene3D" id="2.40.420.20">
    <property type="match status" value="1"/>
</dbReference>
<accession>A0A2H0VHB8</accession>
<evidence type="ECO:0000256" key="4">
    <source>
        <dbReference type="SAM" id="Phobius"/>
    </source>
</evidence>
<keyword evidence="4" id="KW-1133">Transmembrane helix</keyword>
<feature type="transmembrane region" description="Helical" evidence="4">
    <location>
        <begin position="27"/>
        <end position="45"/>
    </location>
</feature>
<evidence type="ECO:0000313" key="6">
    <source>
        <dbReference type="Proteomes" id="UP000230776"/>
    </source>
</evidence>
<dbReference type="InterPro" id="IPR006143">
    <property type="entry name" value="RND_pump_MFP"/>
</dbReference>
<comment type="similarity">
    <text evidence="2">Belongs to the membrane fusion protein (MFP) (TC 8.A.1) family.</text>
</comment>
<evidence type="ECO:0000256" key="1">
    <source>
        <dbReference type="ARBA" id="ARBA00004196"/>
    </source>
</evidence>
<evidence type="ECO:0000313" key="5">
    <source>
        <dbReference type="EMBL" id="PIR98505.1"/>
    </source>
</evidence>
<dbReference type="Gene3D" id="2.40.50.100">
    <property type="match status" value="1"/>
</dbReference>
<protein>
    <submittedName>
        <fullName evidence="5">Uncharacterized protein</fullName>
    </submittedName>
</protein>
<dbReference type="Proteomes" id="UP000230776">
    <property type="component" value="Unassembled WGS sequence"/>
</dbReference>
<dbReference type="NCBIfam" id="TIGR01730">
    <property type="entry name" value="RND_mfp"/>
    <property type="match status" value="1"/>
</dbReference>
<proteinExistence type="inferred from homology"/>
<comment type="caution">
    <text evidence="5">The sequence shown here is derived from an EMBL/GenBank/DDBJ whole genome shotgun (WGS) entry which is preliminary data.</text>
</comment>
<dbReference type="InterPro" id="IPR050465">
    <property type="entry name" value="UPF0194_transport"/>
</dbReference>
<comment type="subcellular location">
    <subcellularLocation>
        <location evidence="1">Cell envelope</location>
    </subcellularLocation>
</comment>
<dbReference type="GO" id="GO:0030313">
    <property type="term" value="C:cell envelope"/>
    <property type="evidence" value="ECO:0007669"/>
    <property type="project" value="UniProtKB-SubCell"/>
</dbReference>
<dbReference type="GO" id="GO:0022857">
    <property type="term" value="F:transmembrane transporter activity"/>
    <property type="evidence" value="ECO:0007669"/>
    <property type="project" value="InterPro"/>
</dbReference>
<dbReference type="GO" id="GO:0016020">
    <property type="term" value="C:membrane"/>
    <property type="evidence" value="ECO:0007669"/>
    <property type="project" value="InterPro"/>
</dbReference>
<dbReference type="AlphaFoldDB" id="A0A2H0VHB8"/>
<keyword evidence="4" id="KW-0812">Transmembrane</keyword>
<reference evidence="6" key="1">
    <citation type="submission" date="2017-09" db="EMBL/GenBank/DDBJ databases">
        <title>Depth-based differentiation of microbial function through sediment-hosted aquifers and enrichment of novel symbionts in the deep terrestrial subsurface.</title>
        <authorList>
            <person name="Probst A.J."/>
            <person name="Ladd B."/>
            <person name="Jarett J.K."/>
            <person name="Geller-Mcgrath D.E."/>
            <person name="Sieber C.M.K."/>
            <person name="Emerson J.B."/>
            <person name="Anantharaman K."/>
            <person name="Thomas B.C."/>
            <person name="Malmstrom R."/>
            <person name="Stieglmeier M."/>
            <person name="Klingl A."/>
            <person name="Woyke T."/>
            <person name="Ryan C.M."/>
            <person name="Banfield J.F."/>
        </authorList>
    </citation>
    <scope>NUCLEOTIDE SEQUENCE [LARGE SCALE GENOMIC DNA]</scope>
</reference>
<name>A0A2H0VHB8_9BACT</name>
<dbReference type="Gene3D" id="2.40.30.170">
    <property type="match status" value="1"/>
</dbReference>